<evidence type="ECO:0008006" key="4">
    <source>
        <dbReference type="Google" id="ProtNLM"/>
    </source>
</evidence>
<proteinExistence type="predicted"/>
<keyword evidence="1" id="KW-0843">Virulence</keyword>
<sequence length="1045" mass="110631">MMAGMTGAIRAVERHCGLDEGTLEALGLASVQAIVSHDEAGFLRDYAARVGSAEKAKCVYRLALSAQERLLRLYKAANYNLAGLLTEAGNNYPYTDQPVGNRPNWAMQFPMLNPFAEPGDISNSNSPAAYLANLYWVATRTETMSSDNLQDRVLLAQRRPDLADLAIDDRSVNQIVSKLSLVSEALQAYLSTTKGELLEGYTNGASTALDNDALLTRVYYPGPTLPYHKPYDQIVTALAARKVTLGDIVLAADPAMPASIISTSAPRTSTVNALLASNGLSPDRGLLVSQQVDVSGWDWFAQQNWYQTNYGLDAPTDGADPQQDLRNVATLADQTGQAPGDVRRMLCVNGNGVKGSTVTLTPNVDADVTGLVADPAHYGATFISGAQQVFLVTTPSTLTLADSKTVSVGDALGTSSGGVPDDGHFFRFNRMFRLRKWTGLPAEELDTFLKAAMAADSTHAGVIDRNTLRMLGFHGMWSRAYGLSGEDAAAILASVSPYAVEDGVSHFDRIFNAAPGQAPICIGSAKSTFNYADGSDGGIVGKLCAALKITEADFQLVAASVSAKQKLAGGVLNRTLPVLSALFRWTRVASCLRVSVGDLFLLLARLPDGSLLKDALSSDVGSISDIGADGKIVTTHRDVLDALLALAELVSFIRLQGLTPAGFGNLVPASLTDGFPVPAATAAHLAVLKNVAQLLPNALFELSAIETLGLPPQDDSATPVAIDWVQIVKDSKVVQLDDLADTAGLIGVETPAARQAAIAKALRDSTLTLDSTAEGDLKYQSLLDNFTAAQHRQYGVSDGVLSEALGLDMATAHNMLLAFGGNASYGFLHACQGILEMAPEPTAADLGPLMPILNQYAHHALLVKHYALTPAGLAGLANAPWFGLAATKSGAPTWWMHSLPCLYALNGYLLWCQRVGNEDDVLQYLQDYNVDTPETDKASAELARQLNLDASTMQAYADWVTQAAKGVKGTLQDTTQMGRVLALMGLGDQTGLKLSQILSLAALNFVQAPADPAKAVDSDFVTWQTAAAGLMATLDYVPPNAGDAA</sequence>
<organism evidence="2 3">
    <name type="scientific">Achromobacter aloeverae</name>
    <dbReference type="NCBI Taxonomy" id="1750518"/>
    <lineage>
        <taxon>Bacteria</taxon>
        <taxon>Pseudomonadati</taxon>
        <taxon>Pseudomonadota</taxon>
        <taxon>Betaproteobacteria</taxon>
        <taxon>Burkholderiales</taxon>
        <taxon>Alcaligenaceae</taxon>
        <taxon>Achromobacter</taxon>
    </lineage>
</organism>
<accession>A0A4Q1HPT2</accession>
<gene>
    <name evidence="2" type="ORF">C7R54_02005</name>
</gene>
<dbReference type="Proteomes" id="UP000290849">
    <property type="component" value="Unassembled WGS sequence"/>
</dbReference>
<dbReference type="AlphaFoldDB" id="A0A4Q1HPT2"/>
<protein>
    <recommendedName>
        <fullName evidence="4">Toxin</fullName>
    </recommendedName>
</protein>
<keyword evidence="3" id="KW-1185">Reference proteome</keyword>
<reference evidence="2 3" key="1">
    <citation type="journal article" date="2017" name="Int. J. Syst. Evol. Microbiol.">
        <title>Achromobacter aloeverae sp. nov., isolated from the root of Aloe vera (L.) Burm.f.</title>
        <authorList>
            <person name="Kuncharoen N."/>
            <person name="Muramatsu Y."/>
            <person name="Shibata C."/>
            <person name="Kamakura Y."/>
            <person name="Nakagawa Y."/>
            <person name="Tanasupawat S."/>
        </authorList>
    </citation>
    <scope>NUCLEOTIDE SEQUENCE [LARGE SCALE GENOMIC DNA]</scope>
    <source>
        <strain evidence="2 3">AVA-1</strain>
    </source>
</reference>
<comment type="caution">
    <text evidence="2">The sequence shown here is derived from an EMBL/GenBank/DDBJ whole genome shotgun (WGS) entry which is preliminary data.</text>
</comment>
<evidence type="ECO:0000313" key="2">
    <source>
        <dbReference type="EMBL" id="RXN92553.1"/>
    </source>
</evidence>
<dbReference type="EMBL" id="PYAL01000001">
    <property type="protein sequence ID" value="RXN92553.1"/>
    <property type="molecule type" value="Genomic_DNA"/>
</dbReference>
<evidence type="ECO:0000256" key="1">
    <source>
        <dbReference type="ARBA" id="ARBA00023026"/>
    </source>
</evidence>
<name>A0A4Q1HPT2_9BURK</name>
<dbReference type="InterPro" id="IPR018003">
    <property type="entry name" value="Insecticidal_toxin/plasmid_vir"/>
</dbReference>
<dbReference type="Pfam" id="PF03538">
    <property type="entry name" value="VRP1"/>
    <property type="match status" value="1"/>
</dbReference>
<evidence type="ECO:0000313" key="3">
    <source>
        <dbReference type="Proteomes" id="UP000290849"/>
    </source>
</evidence>